<dbReference type="Gene3D" id="3.40.50.300">
    <property type="entry name" value="P-loop containing nucleotide triphosphate hydrolases"/>
    <property type="match status" value="1"/>
</dbReference>
<dbReference type="AlphaFoldDB" id="A0A918GWI4"/>
<organism evidence="9 10">
    <name type="scientific">Streptomyces griseoviridis</name>
    <dbReference type="NCBI Taxonomy" id="45398"/>
    <lineage>
        <taxon>Bacteria</taxon>
        <taxon>Bacillati</taxon>
        <taxon>Actinomycetota</taxon>
        <taxon>Actinomycetes</taxon>
        <taxon>Kitasatosporales</taxon>
        <taxon>Streptomycetaceae</taxon>
        <taxon>Streptomyces</taxon>
    </lineage>
</organism>
<keyword evidence="5" id="KW-0067">ATP-binding</keyword>
<dbReference type="SUPFAM" id="SSF50465">
    <property type="entry name" value="EF-Tu/eEF-1alpha/eIF2-gamma C-terminal domain"/>
    <property type="match status" value="1"/>
</dbReference>
<reference evidence="9" key="1">
    <citation type="journal article" date="2014" name="Int. J. Syst. Evol. Microbiol.">
        <title>Complete genome sequence of Corynebacterium casei LMG S-19264T (=DSM 44701T), isolated from a smear-ripened cheese.</title>
        <authorList>
            <consortium name="US DOE Joint Genome Institute (JGI-PGF)"/>
            <person name="Walter F."/>
            <person name="Albersmeier A."/>
            <person name="Kalinowski J."/>
            <person name="Ruckert C."/>
        </authorList>
    </citation>
    <scope>NUCLEOTIDE SEQUENCE</scope>
    <source>
        <strain evidence="9">JCM 4234</strain>
    </source>
</reference>
<evidence type="ECO:0000256" key="7">
    <source>
        <dbReference type="SAM" id="MobiDB-lite"/>
    </source>
</evidence>
<dbReference type="Pfam" id="PF00009">
    <property type="entry name" value="GTP_EFTU"/>
    <property type="match status" value="1"/>
</dbReference>
<dbReference type="InterPro" id="IPR050100">
    <property type="entry name" value="TRAFAC_GTPase_members"/>
</dbReference>
<dbReference type="EC" id="2.7.7.4" evidence="1"/>
<dbReference type="GO" id="GO:0006790">
    <property type="term" value="P:sulfur compound metabolic process"/>
    <property type="evidence" value="ECO:0007669"/>
    <property type="project" value="InterPro"/>
</dbReference>
<keyword evidence="3 9" id="KW-0548">Nucleotidyltransferase</keyword>
<evidence type="ECO:0000256" key="3">
    <source>
        <dbReference type="ARBA" id="ARBA00022695"/>
    </source>
</evidence>
<dbReference type="InterPro" id="IPR009000">
    <property type="entry name" value="Transl_B-barrel_sf"/>
</dbReference>
<dbReference type="InterPro" id="IPR009001">
    <property type="entry name" value="Transl_elong_EF1A/Init_IF2_C"/>
</dbReference>
<evidence type="ECO:0000256" key="5">
    <source>
        <dbReference type="ARBA" id="ARBA00022840"/>
    </source>
</evidence>
<dbReference type="PROSITE" id="PS51722">
    <property type="entry name" value="G_TR_2"/>
    <property type="match status" value="1"/>
</dbReference>
<dbReference type="InterPro" id="IPR044139">
    <property type="entry name" value="CysN_NoDQ_III"/>
</dbReference>
<name>A0A918GWI4_STRGD</name>
<dbReference type="GO" id="GO:0005525">
    <property type="term" value="F:GTP binding"/>
    <property type="evidence" value="ECO:0007669"/>
    <property type="project" value="UniProtKB-KW"/>
</dbReference>
<dbReference type="CDD" id="cd03695">
    <property type="entry name" value="CysN_NodQ_II"/>
    <property type="match status" value="1"/>
</dbReference>
<dbReference type="Pfam" id="PF22594">
    <property type="entry name" value="GTP-eEF1A_C"/>
    <property type="match status" value="1"/>
</dbReference>
<dbReference type="GO" id="GO:0005524">
    <property type="term" value="F:ATP binding"/>
    <property type="evidence" value="ECO:0007669"/>
    <property type="project" value="UniProtKB-KW"/>
</dbReference>
<dbReference type="InterPro" id="IPR027417">
    <property type="entry name" value="P-loop_NTPase"/>
</dbReference>
<dbReference type="InterPro" id="IPR000795">
    <property type="entry name" value="T_Tr_GTP-bd_dom"/>
</dbReference>
<evidence type="ECO:0000256" key="4">
    <source>
        <dbReference type="ARBA" id="ARBA00022741"/>
    </source>
</evidence>
<evidence type="ECO:0000313" key="9">
    <source>
        <dbReference type="EMBL" id="GGS67271.1"/>
    </source>
</evidence>
<dbReference type="InterPro" id="IPR041757">
    <property type="entry name" value="CysN_GTP-bd"/>
</dbReference>
<feature type="region of interest" description="Disordered" evidence="7">
    <location>
        <begin position="423"/>
        <end position="448"/>
    </location>
</feature>
<dbReference type="SUPFAM" id="SSF50447">
    <property type="entry name" value="Translation proteins"/>
    <property type="match status" value="1"/>
</dbReference>
<dbReference type="GO" id="GO:0004781">
    <property type="term" value="F:sulfate adenylyltransferase (ATP) activity"/>
    <property type="evidence" value="ECO:0007669"/>
    <property type="project" value="UniProtKB-EC"/>
</dbReference>
<reference evidence="9" key="2">
    <citation type="submission" date="2020-09" db="EMBL/GenBank/DDBJ databases">
        <authorList>
            <person name="Sun Q."/>
            <person name="Ohkuma M."/>
        </authorList>
    </citation>
    <scope>NUCLEOTIDE SEQUENCE</scope>
    <source>
        <strain evidence="9">JCM 4234</strain>
    </source>
</reference>
<dbReference type="PANTHER" id="PTHR23115">
    <property type="entry name" value="TRANSLATION FACTOR"/>
    <property type="match status" value="1"/>
</dbReference>
<dbReference type="NCBIfam" id="TIGR02034">
    <property type="entry name" value="CysN"/>
    <property type="match status" value="1"/>
</dbReference>
<dbReference type="InterPro" id="IPR044138">
    <property type="entry name" value="CysN_II"/>
</dbReference>
<dbReference type="PROSITE" id="PS00301">
    <property type="entry name" value="G_TR_1"/>
    <property type="match status" value="1"/>
</dbReference>
<keyword evidence="6" id="KW-0342">GTP-binding</keyword>
<evidence type="ECO:0000256" key="2">
    <source>
        <dbReference type="ARBA" id="ARBA00022679"/>
    </source>
</evidence>
<dbReference type="EMBL" id="BMSL01000034">
    <property type="protein sequence ID" value="GGS67271.1"/>
    <property type="molecule type" value="Genomic_DNA"/>
</dbReference>
<dbReference type="InterPro" id="IPR031157">
    <property type="entry name" value="G_TR_CS"/>
</dbReference>
<evidence type="ECO:0000259" key="8">
    <source>
        <dbReference type="PROSITE" id="PS51722"/>
    </source>
</evidence>
<evidence type="ECO:0000256" key="6">
    <source>
        <dbReference type="ARBA" id="ARBA00023134"/>
    </source>
</evidence>
<accession>A0A918GWI4</accession>
<evidence type="ECO:0000256" key="1">
    <source>
        <dbReference type="ARBA" id="ARBA00012391"/>
    </source>
</evidence>
<evidence type="ECO:0000313" key="10">
    <source>
        <dbReference type="Proteomes" id="UP000653493"/>
    </source>
</evidence>
<protein>
    <recommendedName>
        <fullName evidence="1">sulfate adenylyltransferase</fullName>
        <ecNumber evidence="1">2.7.7.4</ecNumber>
    </recommendedName>
</protein>
<dbReference type="CDD" id="cd04166">
    <property type="entry name" value="CysN_ATPS"/>
    <property type="match status" value="1"/>
</dbReference>
<comment type="caution">
    <text evidence="9">The sequence shown here is derived from an EMBL/GenBank/DDBJ whole genome shotgun (WGS) entry which is preliminary data.</text>
</comment>
<sequence length="448" mass="46927">MPITTPPTGGAPADTALLRFALAGSVDDGKSTLAGRLLYGSASVLADQLAAIGAAPGGGGPDLALLTDGLRAEREQGITIDVAYRYFGTPRRRFVMADTPGHVEYTRNTVTGASTADLVVILVDVRNGVVAQTRRHAAVAALLRTPHVVLAVNKMDLVDYDEGAFARVAREFTGLARALGIPETTAIPLSALLGDQVVTPSERLSWYDGPALLHHLESVPAAPEPAGAPARFPVQYVIRPHTAAPRGRRGYAGRIAAGTLRVGDRVTVLPSGSTTTVSGIDALGVPVERASAPQSVTLLLADEVDVARGDLIVPAGQEPPLTRTLEVTACHLHERPLCRGDRVLVKHTTRTVRALVADIPARRGPSLLDEEPAPDRIDAGGIGRVVLHTAEPLAPDAYRDSRRTGSLLLIDPDDGSTLTACMAGPGPVYRAGPAGTRTAPDDEEEETL</sequence>
<gene>
    <name evidence="9" type="ORF">GCM10010238_65040</name>
</gene>
<feature type="domain" description="Tr-type G" evidence="8">
    <location>
        <begin position="15"/>
        <end position="224"/>
    </location>
</feature>
<keyword evidence="4" id="KW-0547">Nucleotide-binding</keyword>
<dbReference type="GO" id="GO:0003924">
    <property type="term" value="F:GTPase activity"/>
    <property type="evidence" value="ECO:0007669"/>
    <property type="project" value="InterPro"/>
</dbReference>
<dbReference type="Gene3D" id="2.40.30.10">
    <property type="entry name" value="Translation factors"/>
    <property type="match status" value="2"/>
</dbReference>
<keyword evidence="2" id="KW-0808">Transferase</keyword>
<proteinExistence type="predicted"/>
<dbReference type="CDD" id="cd04095">
    <property type="entry name" value="CysN_NoDQ_III"/>
    <property type="match status" value="1"/>
</dbReference>
<dbReference type="PRINTS" id="PR00315">
    <property type="entry name" value="ELONGATNFCT"/>
</dbReference>
<dbReference type="Proteomes" id="UP000653493">
    <property type="component" value="Unassembled WGS sequence"/>
</dbReference>
<keyword evidence="10" id="KW-1185">Reference proteome</keyword>
<dbReference type="FunFam" id="3.40.50.300:FF:000119">
    <property type="entry name" value="Sulfate adenylyltransferase subunit 1"/>
    <property type="match status" value="1"/>
</dbReference>
<dbReference type="InterPro" id="IPR011779">
    <property type="entry name" value="SO4_adenylTrfase_lsu"/>
</dbReference>
<dbReference type="InterPro" id="IPR054696">
    <property type="entry name" value="GTP-eEF1A_C"/>
</dbReference>
<dbReference type="SUPFAM" id="SSF52540">
    <property type="entry name" value="P-loop containing nucleoside triphosphate hydrolases"/>
    <property type="match status" value="1"/>
</dbReference>